<keyword evidence="4" id="KW-0479">Metal-binding</keyword>
<gene>
    <name evidence="8" type="primary">txxe 1269-add</name>
    <name evidence="8" type="ORF">TXXE_09185</name>
</gene>
<proteinExistence type="inferred from homology"/>
<comment type="cofactor">
    <cofactor evidence="1">
        <name>Zn(2+)</name>
        <dbReference type="ChEBI" id="CHEBI:29105"/>
    </cofactor>
</comment>
<keyword evidence="9" id="KW-1185">Reference proteome</keyword>
<evidence type="ECO:0000256" key="6">
    <source>
        <dbReference type="ARBA" id="ARBA00022833"/>
    </source>
</evidence>
<dbReference type="EMBL" id="CAJRAY010000042">
    <property type="protein sequence ID" value="CAG5085829.1"/>
    <property type="molecule type" value="Genomic_DNA"/>
</dbReference>
<name>A0ABN7RTJ2_THEXY</name>
<sequence>MTRPLDLIAAMPKIDLHLHLDGCVRPETLIRLARERKRPLPETEPERLLPYMQAAPDNANLTEYLTKFDFVLPHLQDAEALELAAFECVRQTADSGGLYVEVRFAPMLHTRESLSADDAIRSVIDGLRRGEAECGIPARAIVICMRHHDEALNIAAVEAAARFAGYGVGAVDLAGDESRFPTSAFRRVFEAAAALGLPVTIHAGEAAGPESIREAVERLGAVRIGHGVRAQEDPEILAMLRERRIPLEMCPTSNIQTRAVPGWDAYPLRRYAAEGLVVTANTDNPTVSGTTIADEYRLLHERLGMAPREIAALVLNAADAAFLEPEAKQALKARVLSALASLGLAPDHKGA</sequence>
<evidence type="ECO:0000259" key="7">
    <source>
        <dbReference type="Pfam" id="PF00962"/>
    </source>
</evidence>
<evidence type="ECO:0000256" key="4">
    <source>
        <dbReference type="ARBA" id="ARBA00022723"/>
    </source>
</evidence>
<dbReference type="InterPro" id="IPR001365">
    <property type="entry name" value="A_deaminase_dom"/>
</dbReference>
<dbReference type="Gene3D" id="3.20.20.140">
    <property type="entry name" value="Metal-dependent hydrolases"/>
    <property type="match status" value="1"/>
</dbReference>
<evidence type="ECO:0000313" key="8">
    <source>
        <dbReference type="EMBL" id="CAG5085829.1"/>
    </source>
</evidence>
<dbReference type="RefSeq" id="WP_213484371.1">
    <property type="nucleotide sequence ID" value="NZ_CAJRAY010000042.1"/>
</dbReference>
<evidence type="ECO:0000313" key="9">
    <source>
        <dbReference type="Proteomes" id="UP000681526"/>
    </source>
</evidence>
<evidence type="ECO:0000256" key="3">
    <source>
        <dbReference type="ARBA" id="ARBA00012784"/>
    </source>
</evidence>
<accession>A0ABN7RTJ2</accession>
<evidence type="ECO:0000256" key="2">
    <source>
        <dbReference type="ARBA" id="ARBA00006676"/>
    </source>
</evidence>
<keyword evidence="6" id="KW-0862">Zinc</keyword>
<dbReference type="EC" id="3.5.4.4" evidence="3"/>
<feature type="domain" description="Adenosine deaminase" evidence="7">
    <location>
        <begin position="12"/>
        <end position="335"/>
    </location>
</feature>
<keyword evidence="5" id="KW-0378">Hydrolase</keyword>
<dbReference type="CDD" id="cd01320">
    <property type="entry name" value="ADA"/>
    <property type="match status" value="1"/>
</dbReference>
<reference evidence="8 9" key="1">
    <citation type="submission" date="2021-04" db="EMBL/GenBank/DDBJ databases">
        <authorList>
            <person name="Rakotoarivonina H."/>
        </authorList>
    </citation>
    <scope>NUCLEOTIDE SEQUENCE [LARGE SCALE GENOMIC DNA]</scope>
    <source>
        <strain evidence="8 9">XE</strain>
    </source>
</reference>
<dbReference type="InterPro" id="IPR032466">
    <property type="entry name" value="Metal_Hydrolase"/>
</dbReference>
<dbReference type="InterPro" id="IPR006330">
    <property type="entry name" value="Ado/ade_deaminase"/>
</dbReference>
<dbReference type="PANTHER" id="PTHR11409:SF43">
    <property type="entry name" value="ADENOSINE DEAMINASE"/>
    <property type="match status" value="1"/>
</dbReference>
<dbReference type="PANTHER" id="PTHR11409">
    <property type="entry name" value="ADENOSINE DEAMINASE"/>
    <property type="match status" value="1"/>
</dbReference>
<dbReference type="Proteomes" id="UP000681526">
    <property type="component" value="Unassembled WGS sequence"/>
</dbReference>
<evidence type="ECO:0000256" key="1">
    <source>
        <dbReference type="ARBA" id="ARBA00001947"/>
    </source>
</evidence>
<organism evidence="8 9">
    <name type="scientific">Thermobacillus xylanilyticus</name>
    <dbReference type="NCBI Taxonomy" id="76633"/>
    <lineage>
        <taxon>Bacteria</taxon>
        <taxon>Bacillati</taxon>
        <taxon>Bacillota</taxon>
        <taxon>Bacilli</taxon>
        <taxon>Bacillales</taxon>
        <taxon>Paenibacillaceae</taxon>
        <taxon>Thermobacillus</taxon>
    </lineage>
</organism>
<dbReference type="NCBIfam" id="TIGR01430">
    <property type="entry name" value="aden_deam"/>
    <property type="match status" value="1"/>
</dbReference>
<comment type="similarity">
    <text evidence="2">Belongs to the metallo-dependent hydrolases superfamily. Adenosine and AMP deaminases family.</text>
</comment>
<evidence type="ECO:0000256" key="5">
    <source>
        <dbReference type="ARBA" id="ARBA00022801"/>
    </source>
</evidence>
<dbReference type="SUPFAM" id="SSF51556">
    <property type="entry name" value="Metallo-dependent hydrolases"/>
    <property type="match status" value="1"/>
</dbReference>
<dbReference type="Pfam" id="PF00962">
    <property type="entry name" value="A_deaminase"/>
    <property type="match status" value="1"/>
</dbReference>
<comment type="caution">
    <text evidence="8">The sequence shown here is derived from an EMBL/GenBank/DDBJ whole genome shotgun (WGS) entry which is preliminary data.</text>
</comment>
<protein>
    <recommendedName>
        <fullName evidence="3">adenosine deaminase</fullName>
        <ecNumber evidence="3">3.5.4.4</ecNumber>
    </recommendedName>
</protein>